<comment type="function">
    <text evidence="8">The alpha subunit is responsible for the aldol cleavage of indoleglycerol phosphate to indole and glyceraldehyde 3-phosphate.</text>
</comment>
<keyword evidence="6 8" id="KW-0456">Lyase</keyword>
<dbReference type="InterPro" id="IPR018204">
    <property type="entry name" value="Trp_synthase_alpha_AS"/>
</dbReference>
<dbReference type="EMBL" id="CP071869">
    <property type="protein sequence ID" value="QTE22186.1"/>
    <property type="molecule type" value="Genomic_DNA"/>
</dbReference>
<dbReference type="InterPro" id="IPR013785">
    <property type="entry name" value="Aldolase_TIM"/>
</dbReference>
<gene>
    <name evidence="8" type="primary">trpA</name>
    <name evidence="10" type="ORF">J3359_15445</name>
</gene>
<keyword evidence="11" id="KW-1185">Reference proteome</keyword>
<name>A0A975H679_9FLAO</name>
<evidence type="ECO:0000256" key="3">
    <source>
        <dbReference type="ARBA" id="ARBA00022605"/>
    </source>
</evidence>
<evidence type="ECO:0000313" key="10">
    <source>
        <dbReference type="EMBL" id="QTE22186.1"/>
    </source>
</evidence>
<accession>A0A975H679</accession>
<evidence type="ECO:0000256" key="1">
    <source>
        <dbReference type="ARBA" id="ARBA00004733"/>
    </source>
</evidence>
<feature type="active site" description="Proton acceptor" evidence="8">
    <location>
        <position position="45"/>
    </location>
</feature>
<reference evidence="10 11" key="1">
    <citation type="submission" date="2021-03" db="EMBL/GenBank/DDBJ databases">
        <title>Complete genome of Polaribacter_sp.SM13.</title>
        <authorList>
            <person name="Jeong S.W."/>
            <person name="Bae J.W."/>
        </authorList>
    </citation>
    <scope>NUCLEOTIDE SEQUENCE [LARGE SCALE GENOMIC DNA]</scope>
    <source>
        <strain evidence="10 11">SM13</strain>
    </source>
</reference>
<sequence>MKKLNLLLAEKNNLLSIYFTCGFPKLEDTTKVIASLEKSGVDFIEVGLPYSDPLADGPTIQDSSQKALENGINLDVVFEQLITIKKTNKTPLVLMGYLNQMLKYGEDKFCKKVVECGIDTLIIPDLPMVEFENHYQQLFKKYGLTNVFLITPNTEEERIRKIDAYTKAFIYVVASSSITGAKGEISSQQIAYFERIKAMNLKNKLIVGFGISDKSTFNTACNYANGAIIGSAFIKNLGKNGIDKIDDFIKPIIS</sequence>
<dbReference type="NCBIfam" id="TIGR00262">
    <property type="entry name" value="trpA"/>
    <property type="match status" value="1"/>
</dbReference>
<dbReference type="PROSITE" id="PS00167">
    <property type="entry name" value="TRP_SYNTHASE_ALPHA"/>
    <property type="match status" value="1"/>
</dbReference>
<evidence type="ECO:0000256" key="2">
    <source>
        <dbReference type="ARBA" id="ARBA00011270"/>
    </source>
</evidence>
<dbReference type="SUPFAM" id="SSF51366">
    <property type="entry name" value="Ribulose-phoshate binding barrel"/>
    <property type="match status" value="1"/>
</dbReference>
<keyword evidence="3 8" id="KW-0028">Amino-acid biosynthesis</keyword>
<evidence type="ECO:0000256" key="5">
    <source>
        <dbReference type="ARBA" id="ARBA00023141"/>
    </source>
</evidence>
<evidence type="ECO:0000256" key="8">
    <source>
        <dbReference type="HAMAP-Rule" id="MF_00131"/>
    </source>
</evidence>
<dbReference type="Pfam" id="PF00290">
    <property type="entry name" value="Trp_syntA"/>
    <property type="match status" value="1"/>
</dbReference>
<dbReference type="InterPro" id="IPR011060">
    <property type="entry name" value="RibuloseP-bd_barrel"/>
</dbReference>
<dbReference type="GO" id="GO:0005829">
    <property type="term" value="C:cytosol"/>
    <property type="evidence" value="ECO:0007669"/>
    <property type="project" value="TreeGrafter"/>
</dbReference>
<dbReference type="AlphaFoldDB" id="A0A975H679"/>
<evidence type="ECO:0000313" key="11">
    <source>
        <dbReference type="Proteomes" id="UP000663920"/>
    </source>
</evidence>
<dbReference type="Gene3D" id="3.20.20.70">
    <property type="entry name" value="Aldolase class I"/>
    <property type="match status" value="1"/>
</dbReference>
<comment type="pathway">
    <text evidence="1 8">Amino-acid biosynthesis; L-tryptophan biosynthesis; L-tryptophan from chorismate: step 5/5.</text>
</comment>
<keyword evidence="4 8" id="KW-0822">Tryptophan biosynthesis</keyword>
<protein>
    <recommendedName>
        <fullName evidence="8">Tryptophan synthase alpha chain</fullName>
        <ecNumber evidence="8">4.2.1.20</ecNumber>
    </recommendedName>
</protein>
<dbReference type="PANTHER" id="PTHR43406">
    <property type="entry name" value="TRYPTOPHAN SYNTHASE, ALPHA CHAIN"/>
    <property type="match status" value="1"/>
</dbReference>
<organism evidence="10 11">
    <name type="scientific">Polaribacter cellanae</name>
    <dbReference type="NCBI Taxonomy" id="2818493"/>
    <lineage>
        <taxon>Bacteria</taxon>
        <taxon>Pseudomonadati</taxon>
        <taxon>Bacteroidota</taxon>
        <taxon>Flavobacteriia</taxon>
        <taxon>Flavobacteriales</taxon>
        <taxon>Flavobacteriaceae</taxon>
    </lineage>
</organism>
<dbReference type="GO" id="GO:0004834">
    <property type="term" value="F:tryptophan synthase activity"/>
    <property type="evidence" value="ECO:0007669"/>
    <property type="project" value="UniProtKB-UniRule"/>
</dbReference>
<feature type="active site" description="Proton acceptor" evidence="8">
    <location>
        <position position="56"/>
    </location>
</feature>
<dbReference type="CDD" id="cd04724">
    <property type="entry name" value="Tryptophan_synthase_alpha"/>
    <property type="match status" value="1"/>
</dbReference>
<keyword evidence="5 8" id="KW-0057">Aromatic amino acid biosynthesis</keyword>
<dbReference type="InterPro" id="IPR002028">
    <property type="entry name" value="Trp_synthase_suA"/>
</dbReference>
<dbReference type="PANTHER" id="PTHR43406:SF1">
    <property type="entry name" value="TRYPTOPHAN SYNTHASE ALPHA CHAIN, CHLOROPLASTIC"/>
    <property type="match status" value="1"/>
</dbReference>
<comment type="similarity">
    <text evidence="8 9">Belongs to the TrpA family.</text>
</comment>
<comment type="subunit">
    <text evidence="2 8">Tetramer of two alpha and two beta chains.</text>
</comment>
<dbReference type="HAMAP" id="MF_00131">
    <property type="entry name" value="Trp_synth_alpha"/>
    <property type="match status" value="1"/>
</dbReference>
<evidence type="ECO:0000256" key="6">
    <source>
        <dbReference type="ARBA" id="ARBA00023239"/>
    </source>
</evidence>
<dbReference type="Proteomes" id="UP000663920">
    <property type="component" value="Chromosome"/>
</dbReference>
<evidence type="ECO:0000256" key="4">
    <source>
        <dbReference type="ARBA" id="ARBA00022822"/>
    </source>
</evidence>
<evidence type="ECO:0000256" key="9">
    <source>
        <dbReference type="RuleBase" id="RU003662"/>
    </source>
</evidence>
<dbReference type="RefSeq" id="WP_208077886.1">
    <property type="nucleotide sequence ID" value="NZ_CP071869.1"/>
</dbReference>
<evidence type="ECO:0000256" key="7">
    <source>
        <dbReference type="ARBA" id="ARBA00049047"/>
    </source>
</evidence>
<proteinExistence type="inferred from homology"/>
<comment type="catalytic activity">
    <reaction evidence="7 8">
        <text>(1S,2R)-1-C-(indol-3-yl)glycerol 3-phosphate + L-serine = D-glyceraldehyde 3-phosphate + L-tryptophan + H2O</text>
        <dbReference type="Rhea" id="RHEA:10532"/>
        <dbReference type="ChEBI" id="CHEBI:15377"/>
        <dbReference type="ChEBI" id="CHEBI:33384"/>
        <dbReference type="ChEBI" id="CHEBI:57912"/>
        <dbReference type="ChEBI" id="CHEBI:58866"/>
        <dbReference type="ChEBI" id="CHEBI:59776"/>
        <dbReference type="EC" id="4.2.1.20"/>
    </reaction>
</comment>
<dbReference type="KEGG" id="pcea:J3359_15445"/>
<dbReference type="EC" id="4.2.1.20" evidence="8"/>